<evidence type="ECO:0000313" key="3">
    <source>
        <dbReference type="Proteomes" id="UP001597085"/>
    </source>
</evidence>
<dbReference type="PANTHER" id="PTHR22617">
    <property type="entry name" value="CHEMOTAXIS SENSOR HISTIDINE KINASE-RELATED"/>
    <property type="match status" value="1"/>
</dbReference>
<dbReference type="SMART" id="SM00260">
    <property type="entry name" value="CheW"/>
    <property type="match status" value="1"/>
</dbReference>
<accession>A0ABD6CPZ7</accession>
<dbReference type="Gene3D" id="2.40.50.180">
    <property type="entry name" value="CheA-289, Domain 4"/>
    <property type="match status" value="1"/>
</dbReference>
<dbReference type="SUPFAM" id="SSF50341">
    <property type="entry name" value="CheW-like"/>
    <property type="match status" value="1"/>
</dbReference>
<dbReference type="EMBL" id="JBHUDK010000014">
    <property type="protein sequence ID" value="MFD1600226.1"/>
    <property type="molecule type" value="Genomic_DNA"/>
</dbReference>
<sequence>MSGIADTQVLTFTLGDEDYCVDIDYVAEIAEGESMTAVPDSAPYVEGVMDLRGRTTTIINLCKVLDTDGVDAGELLTDGGVEQNRIVVLDSETDDADSTTGWLVSDVQEVMAVSEDTFEAGAISETEILQGLIREGDSFTLWLDPHELPG</sequence>
<organism evidence="2 3">
    <name type="scientific">Halobellus rarus</name>
    <dbReference type="NCBI Taxonomy" id="1126237"/>
    <lineage>
        <taxon>Archaea</taxon>
        <taxon>Methanobacteriati</taxon>
        <taxon>Methanobacteriota</taxon>
        <taxon>Stenosarchaea group</taxon>
        <taxon>Halobacteria</taxon>
        <taxon>Halobacteriales</taxon>
        <taxon>Haloferacaceae</taxon>
        <taxon>Halobellus</taxon>
    </lineage>
</organism>
<dbReference type="PANTHER" id="PTHR22617:SF23">
    <property type="entry name" value="CHEMOTAXIS PROTEIN CHEW"/>
    <property type="match status" value="1"/>
</dbReference>
<proteinExistence type="predicted"/>
<dbReference type="Proteomes" id="UP001597085">
    <property type="component" value="Unassembled WGS sequence"/>
</dbReference>
<dbReference type="RefSeq" id="WP_256421769.1">
    <property type="nucleotide sequence ID" value="NZ_JANHDI010000009.1"/>
</dbReference>
<evidence type="ECO:0000259" key="1">
    <source>
        <dbReference type="PROSITE" id="PS50851"/>
    </source>
</evidence>
<feature type="domain" description="CheW-like" evidence="1">
    <location>
        <begin position="6"/>
        <end position="150"/>
    </location>
</feature>
<dbReference type="InterPro" id="IPR036061">
    <property type="entry name" value="CheW-like_dom_sf"/>
</dbReference>
<dbReference type="Gene3D" id="2.30.30.40">
    <property type="entry name" value="SH3 Domains"/>
    <property type="match status" value="1"/>
</dbReference>
<comment type="caution">
    <text evidence="2">The sequence shown here is derived from an EMBL/GenBank/DDBJ whole genome shotgun (WGS) entry which is preliminary data.</text>
</comment>
<dbReference type="InterPro" id="IPR002545">
    <property type="entry name" value="CheW-lke_dom"/>
</dbReference>
<evidence type="ECO:0000313" key="2">
    <source>
        <dbReference type="EMBL" id="MFD1600226.1"/>
    </source>
</evidence>
<reference evidence="2 3" key="1">
    <citation type="journal article" date="2019" name="Int. J. Syst. Evol. Microbiol.">
        <title>The Global Catalogue of Microorganisms (GCM) 10K type strain sequencing project: providing services to taxonomists for standard genome sequencing and annotation.</title>
        <authorList>
            <consortium name="The Broad Institute Genomics Platform"/>
            <consortium name="The Broad Institute Genome Sequencing Center for Infectious Disease"/>
            <person name="Wu L."/>
            <person name="Ma J."/>
        </authorList>
    </citation>
    <scope>NUCLEOTIDE SEQUENCE [LARGE SCALE GENOMIC DNA]</scope>
    <source>
        <strain evidence="2 3">CGMCC 1.12121</strain>
    </source>
</reference>
<keyword evidence="3" id="KW-1185">Reference proteome</keyword>
<gene>
    <name evidence="2" type="ORF">ACFSBX_14780</name>
</gene>
<protein>
    <submittedName>
        <fullName evidence="2">Chemotaxis protein CheW</fullName>
    </submittedName>
</protein>
<name>A0ABD6CPZ7_9EURY</name>
<dbReference type="AlphaFoldDB" id="A0ABD6CPZ7"/>
<dbReference type="PROSITE" id="PS50851">
    <property type="entry name" value="CHEW"/>
    <property type="match status" value="1"/>
</dbReference>
<dbReference type="Pfam" id="PF01584">
    <property type="entry name" value="CheW"/>
    <property type="match status" value="1"/>
</dbReference>
<dbReference type="InterPro" id="IPR039315">
    <property type="entry name" value="CheW"/>
</dbReference>